<dbReference type="PANTHER" id="PTHR15020">
    <property type="entry name" value="FLAVIN REDUCTASE-RELATED"/>
    <property type="match status" value="1"/>
</dbReference>
<feature type="non-terminal residue" evidence="3">
    <location>
        <position position="224"/>
    </location>
</feature>
<dbReference type="OrthoDB" id="10254604at2759"/>
<feature type="domain" description="NAD(P)-binding" evidence="2">
    <location>
        <begin position="38"/>
        <end position="182"/>
    </location>
</feature>
<comment type="caution">
    <text evidence="3">The sequence shown here is derived from an EMBL/GenBank/DDBJ whole genome shotgun (WGS) entry which is preliminary data.</text>
</comment>
<keyword evidence="4" id="KW-1185">Reference proteome</keyword>
<organism evidence="3 4">
    <name type="scientific">Erysiphe pulchra</name>
    <dbReference type="NCBI Taxonomy" id="225359"/>
    <lineage>
        <taxon>Eukaryota</taxon>
        <taxon>Fungi</taxon>
        <taxon>Dikarya</taxon>
        <taxon>Ascomycota</taxon>
        <taxon>Pezizomycotina</taxon>
        <taxon>Leotiomycetes</taxon>
        <taxon>Erysiphales</taxon>
        <taxon>Erysiphaceae</taxon>
        <taxon>Erysiphe</taxon>
    </lineage>
</organism>
<evidence type="ECO:0000259" key="2">
    <source>
        <dbReference type="Pfam" id="PF13460"/>
    </source>
</evidence>
<dbReference type="Proteomes" id="UP000237438">
    <property type="component" value="Unassembled WGS sequence"/>
</dbReference>
<name>A0A2S4PJI7_9PEZI</name>
<dbReference type="InterPro" id="IPR016040">
    <property type="entry name" value="NAD(P)-bd_dom"/>
</dbReference>
<accession>A0A2S4PJI7</accession>
<sequence>MSSPRILLLGGHGKVSLILTPKLISRSWHVISVIRCVEQIDDVLATGAGGKGGPERTLAIDRDACIHFIRRSIATPTIKKFLLVSALSSRRSRAPWIEDDCYALIQKINHEVMPTYYQAKLAADEVLTVLGKERSGFGYISLRPGRLIDEPETGKVSLGKTKVKGGVSRADVAEVAANLLDHDNARGWFDVIDGDVDIKSAVENVIREGIDCIDGEDFNLMKKN</sequence>
<evidence type="ECO:0000313" key="3">
    <source>
        <dbReference type="EMBL" id="POS82183.1"/>
    </source>
</evidence>
<dbReference type="Gene3D" id="3.40.50.720">
    <property type="entry name" value="NAD(P)-binding Rossmann-like Domain"/>
    <property type="match status" value="1"/>
</dbReference>
<dbReference type="InterPro" id="IPR036291">
    <property type="entry name" value="NAD(P)-bd_dom_sf"/>
</dbReference>
<reference evidence="3 4" key="1">
    <citation type="submission" date="2017-10" db="EMBL/GenBank/DDBJ databases">
        <title>Development of genomic resources for the powdery mildew, Erysiphe pulchra.</title>
        <authorList>
            <person name="Wadl P.A."/>
            <person name="Mack B.M."/>
            <person name="Moore G."/>
            <person name="Beltz S.B."/>
        </authorList>
    </citation>
    <scope>NUCLEOTIDE SEQUENCE [LARGE SCALE GENOMIC DNA]</scope>
    <source>
        <strain evidence="3">Cflorida</strain>
    </source>
</reference>
<evidence type="ECO:0000313" key="4">
    <source>
        <dbReference type="Proteomes" id="UP000237438"/>
    </source>
</evidence>
<gene>
    <name evidence="3" type="ORF">EPUL_006394</name>
</gene>
<comment type="similarity">
    <text evidence="1">Belongs to the avfA family.</text>
</comment>
<dbReference type="PANTHER" id="PTHR15020:SF50">
    <property type="entry name" value="UPF0659 PROTEIN YMR090W"/>
    <property type="match status" value="1"/>
</dbReference>
<dbReference type="Pfam" id="PF13460">
    <property type="entry name" value="NAD_binding_10"/>
    <property type="match status" value="1"/>
</dbReference>
<dbReference type="AlphaFoldDB" id="A0A2S4PJI7"/>
<dbReference type="STRING" id="225359.A0A2S4PJI7"/>
<dbReference type="EMBL" id="PEDP01003745">
    <property type="protein sequence ID" value="POS82183.1"/>
    <property type="molecule type" value="Genomic_DNA"/>
</dbReference>
<dbReference type="SUPFAM" id="SSF51735">
    <property type="entry name" value="NAD(P)-binding Rossmann-fold domains"/>
    <property type="match status" value="1"/>
</dbReference>
<proteinExistence type="inferred from homology"/>
<evidence type="ECO:0000256" key="1">
    <source>
        <dbReference type="ARBA" id="ARBA00038376"/>
    </source>
</evidence>
<protein>
    <recommendedName>
        <fullName evidence="2">NAD(P)-binding domain-containing protein</fullName>
    </recommendedName>
</protein>